<dbReference type="Gene3D" id="3.40.50.300">
    <property type="entry name" value="P-loop containing nucleotide triphosphate hydrolases"/>
    <property type="match status" value="1"/>
</dbReference>
<dbReference type="PROSITE" id="PS00676">
    <property type="entry name" value="SIGMA54_INTERACT_2"/>
    <property type="match status" value="1"/>
</dbReference>
<dbReference type="InterPro" id="IPR002078">
    <property type="entry name" value="Sigma_54_int"/>
</dbReference>
<dbReference type="PROSITE" id="PS50045">
    <property type="entry name" value="SIGMA54_INTERACT_4"/>
    <property type="match status" value="1"/>
</dbReference>
<dbReference type="PANTHER" id="PTHR32071">
    <property type="entry name" value="TRANSCRIPTIONAL REGULATORY PROTEIN"/>
    <property type="match status" value="1"/>
</dbReference>
<dbReference type="GO" id="GO:0043565">
    <property type="term" value="F:sequence-specific DNA binding"/>
    <property type="evidence" value="ECO:0007669"/>
    <property type="project" value="InterPro"/>
</dbReference>
<dbReference type="CDD" id="cd00009">
    <property type="entry name" value="AAA"/>
    <property type="match status" value="1"/>
</dbReference>
<feature type="domain" description="Sigma-54 factor interaction" evidence="5">
    <location>
        <begin position="12"/>
        <end position="241"/>
    </location>
</feature>
<dbReference type="InterPro" id="IPR009057">
    <property type="entry name" value="Homeodomain-like_sf"/>
</dbReference>
<dbReference type="InterPro" id="IPR027417">
    <property type="entry name" value="P-loop_NTPase"/>
</dbReference>
<evidence type="ECO:0000259" key="5">
    <source>
        <dbReference type="PROSITE" id="PS50045"/>
    </source>
</evidence>
<dbReference type="SMART" id="SM00382">
    <property type="entry name" value="AAA"/>
    <property type="match status" value="1"/>
</dbReference>
<dbReference type="PRINTS" id="PR01590">
    <property type="entry name" value="HTHFIS"/>
</dbReference>
<proteinExistence type="predicted"/>
<dbReference type="PROSITE" id="PS00675">
    <property type="entry name" value="SIGMA54_INTERACT_1"/>
    <property type="match status" value="1"/>
</dbReference>
<keyword evidence="1" id="KW-0547">Nucleotide-binding</keyword>
<dbReference type="SUPFAM" id="SSF46689">
    <property type="entry name" value="Homeodomain-like"/>
    <property type="match status" value="1"/>
</dbReference>
<dbReference type="FunFam" id="3.40.50.300:FF:000006">
    <property type="entry name" value="DNA-binding transcriptional regulator NtrC"/>
    <property type="match status" value="1"/>
</dbReference>
<dbReference type="SUPFAM" id="SSF52540">
    <property type="entry name" value="P-loop containing nucleoside triphosphate hydrolases"/>
    <property type="match status" value="1"/>
</dbReference>
<dbReference type="Gene3D" id="1.10.10.60">
    <property type="entry name" value="Homeodomain-like"/>
    <property type="match status" value="1"/>
</dbReference>
<sequence length="400" mass="45138">MNIEQIQKKSGIVGRSDAIQQVLEMVAQVAPVGISVLVTGESGTGKEMIAKALHQVSKRSHEQLVTVNCGAIPQGIIESELFGHKKGAYTDAREDRKGYFETAHKGIIFLDEIAETPLETQVKLLRVLETGEFMPVGASKTKKTDVRVIAATNKNLADLVEKGQFRQDLYYRLKTVTIHIPALRQRVEDISLLVERFALEFTRSNDMVYRGFMPEAIRAMKNHPWKGNVRELKNFVDSIIVLEKGERITVKMVEKQIGVSPNETGDNLALPVVMQQPPEAAERELILRQLFLLRQDVEFLKQLATQGPMVSDQIGMPIMGHSSEQITPSLHIDEESALFIKNSSIGEMNMDDLEREAIERTLKLFNNNRRATAKSLGMSERTLYRKIDQYGLERKIKIRS</sequence>
<dbReference type="InterPro" id="IPR025943">
    <property type="entry name" value="Sigma_54_int_dom_ATP-bd_2"/>
</dbReference>
<dbReference type="GO" id="GO:0005524">
    <property type="term" value="F:ATP binding"/>
    <property type="evidence" value="ECO:0007669"/>
    <property type="project" value="UniProtKB-KW"/>
</dbReference>
<dbReference type="AlphaFoldDB" id="A0A381T941"/>
<evidence type="ECO:0000256" key="2">
    <source>
        <dbReference type="ARBA" id="ARBA00022840"/>
    </source>
</evidence>
<dbReference type="InterPro" id="IPR002197">
    <property type="entry name" value="HTH_Fis"/>
</dbReference>
<dbReference type="InterPro" id="IPR025662">
    <property type="entry name" value="Sigma_54_int_dom_ATP-bd_1"/>
</dbReference>
<organism evidence="6">
    <name type="scientific">marine metagenome</name>
    <dbReference type="NCBI Taxonomy" id="408172"/>
    <lineage>
        <taxon>unclassified sequences</taxon>
        <taxon>metagenomes</taxon>
        <taxon>ecological metagenomes</taxon>
    </lineage>
</organism>
<protein>
    <recommendedName>
        <fullName evidence="5">Sigma-54 factor interaction domain-containing protein</fullName>
    </recommendedName>
</protein>
<accession>A0A381T941</accession>
<dbReference type="GO" id="GO:0006355">
    <property type="term" value="P:regulation of DNA-templated transcription"/>
    <property type="evidence" value="ECO:0007669"/>
    <property type="project" value="InterPro"/>
</dbReference>
<dbReference type="InterPro" id="IPR003593">
    <property type="entry name" value="AAA+_ATPase"/>
</dbReference>
<dbReference type="Pfam" id="PF00158">
    <property type="entry name" value="Sigma54_activat"/>
    <property type="match status" value="1"/>
</dbReference>
<name>A0A381T941_9ZZZZ</name>
<reference evidence="6" key="1">
    <citation type="submission" date="2018-05" db="EMBL/GenBank/DDBJ databases">
        <authorList>
            <person name="Lanie J.A."/>
            <person name="Ng W.-L."/>
            <person name="Kazmierczak K.M."/>
            <person name="Andrzejewski T.M."/>
            <person name="Davidsen T.M."/>
            <person name="Wayne K.J."/>
            <person name="Tettelin H."/>
            <person name="Glass J.I."/>
            <person name="Rusch D."/>
            <person name="Podicherti R."/>
            <person name="Tsui H.-C.T."/>
            <person name="Winkler M.E."/>
        </authorList>
    </citation>
    <scope>NUCLEOTIDE SEQUENCE</scope>
</reference>
<keyword evidence="2" id="KW-0067">ATP-binding</keyword>
<evidence type="ECO:0000256" key="3">
    <source>
        <dbReference type="ARBA" id="ARBA00023015"/>
    </source>
</evidence>
<dbReference type="EMBL" id="UINC01004218">
    <property type="protein sequence ID" value="SVA12686.1"/>
    <property type="molecule type" value="Genomic_DNA"/>
</dbReference>
<dbReference type="PANTHER" id="PTHR32071:SF121">
    <property type="entry name" value="SIGMA L-DEPENDENT TRANSCRIPTIONAL REGULATOR YQIR-RELATED"/>
    <property type="match status" value="1"/>
</dbReference>
<keyword evidence="4" id="KW-0804">Transcription</keyword>
<dbReference type="Gene3D" id="1.10.8.60">
    <property type="match status" value="1"/>
</dbReference>
<dbReference type="Pfam" id="PF25601">
    <property type="entry name" value="AAA_lid_14"/>
    <property type="match status" value="1"/>
</dbReference>
<keyword evidence="3" id="KW-0805">Transcription regulation</keyword>
<evidence type="ECO:0000256" key="1">
    <source>
        <dbReference type="ARBA" id="ARBA00022741"/>
    </source>
</evidence>
<evidence type="ECO:0000313" key="6">
    <source>
        <dbReference type="EMBL" id="SVA12686.1"/>
    </source>
</evidence>
<dbReference type="InterPro" id="IPR058031">
    <property type="entry name" value="AAA_lid_NorR"/>
</dbReference>
<dbReference type="Pfam" id="PF02954">
    <property type="entry name" value="HTH_8"/>
    <property type="match status" value="1"/>
</dbReference>
<evidence type="ECO:0000256" key="4">
    <source>
        <dbReference type="ARBA" id="ARBA00023163"/>
    </source>
</evidence>
<gene>
    <name evidence="6" type="ORF">METZ01_LOCUS65540</name>
</gene>